<evidence type="ECO:0000313" key="13">
    <source>
        <dbReference type="Proteomes" id="UP000664132"/>
    </source>
</evidence>
<organism evidence="12 13">
    <name type="scientific">Cadophora malorum</name>
    <dbReference type="NCBI Taxonomy" id="108018"/>
    <lineage>
        <taxon>Eukaryota</taxon>
        <taxon>Fungi</taxon>
        <taxon>Dikarya</taxon>
        <taxon>Ascomycota</taxon>
        <taxon>Pezizomycotina</taxon>
        <taxon>Leotiomycetes</taxon>
        <taxon>Helotiales</taxon>
        <taxon>Ploettnerulaceae</taxon>
        <taxon>Cadophora</taxon>
    </lineage>
</organism>
<dbReference type="Gene3D" id="3.40.50.300">
    <property type="entry name" value="P-loop containing nucleotide triphosphate hydrolases"/>
    <property type="match status" value="2"/>
</dbReference>
<dbReference type="GO" id="GO:0005524">
    <property type="term" value="F:ATP binding"/>
    <property type="evidence" value="ECO:0007669"/>
    <property type="project" value="UniProtKB-KW"/>
</dbReference>
<evidence type="ECO:0000256" key="4">
    <source>
        <dbReference type="ARBA" id="ARBA00022692"/>
    </source>
</evidence>
<dbReference type="InterPro" id="IPR003593">
    <property type="entry name" value="AAA+_ATPase"/>
</dbReference>
<dbReference type="InterPro" id="IPR010929">
    <property type="entry name" value="PDR_CDR_ABC"/>
</dbReference>
<accession>A0A8H7SWP0</accession>
<keyword evidence="7 10" id="KW-1133">Transmembrane helix</keyword>
<feature type="region of interest" description="Disordered" evidence="9">
    <location>
        <begin position="1393"/>
        <end position="1413"/>
    </location>
</feature>
<dbReference type="GO" id="GO:0140359">
    <property type="term" value="F:ABC-type transporter activity"/>
    <property type="evidence" value="ECO:0007669"/>
    <property type="project" value="InterPro"/>
</dbReference>
<keyword evidence="3" id="KW-0813">Transport</keyword>
<keyword evidence="4 10" id="KW-0812">Transmembrane</keyword>
<dbReference type="Pfam" id="PF06422">
    <property type="entry name" value="PDR_CDR"/>
    <property type="match status" value="1"/>
</dbReference>
<dbReference type="PANTHER" id="PTHR19241">
    <property type="entry name" value="ATP-BINDING CASSETTE TRANSPORTER"/>
    <property type="match status" value="1"/>
</dbReference>
<feature type="transmembrane region" description="Helical" evidence="10">
    <location>
        <begin position="1120"/>
        <end position="1141"/>
    </location>
</feature>
<feature type="transmembrane region" description="Helical" evidence="10">
    <location>
        <begin position="1271"/>
        <end position="1288"/>
    </location>
</feature>
<comment type="caution">
    <text evidence="12">The sequence shown here is derived from an EMBL/GenBank/DDBJ whole genome shotgun (WGS) entry which is preliminary data.</text>
</comment>
<evidence type="ECO:0000313" key="12">
    <source>
        <dbReference type="EMBL" id="KAG4410854.1"/>
    </source>
</evidence>
<keyword evidence="5" id="KW-0547">Nucleotide-binding</keyword>
<feature type="transmembrane region" description="Helical" evidence="10">
    <location>
        <begin position="598"/>
        <end position="616"/>
    </location>
</feature>
<dbReference type="PROSITE" id="PS00211">
    <property type="entry name" value="ABC_TRANSPORTER_1"/>
    <property type="match status" value="1"/>
</dbReference>
<dbReference type="InterPro" id="IPR003439">
    <property type="entry name" value="ABC_transporter-like_ATP-bd"/>
</dbReference>
<keyword evidence="13" id="KW-1185">Reference proteome</keyword>
<comment type="subcellular location">
    <subcellularLocation>
        <location evidence="1">Membrane</location>
        <topology evidence="1">Multi-pass membrane protein</topology>
    </subcellularLocation>
</comment>
<dbReference type="GO" id="GO:0016887">
    <property type="term" value="F:ATP hydrolysis activity"/>
    <property type="evidence" value="ECO:0007669"/>
    <property type="project" value="InterPro"/>
</dbReference>
<evidence type="ECO:0000256" key="10">
    <source>
        <dbReference type="SAM" id="Phobius"/>
    </source>
</evidence>
<reference evidence="12" key="1">
    <citation type="submission" date="2021-02" db="EMBL/GenBank/DDBJ databases">
        <title>Genome sequence Cadophora malorum strain M34.</title>
        <authorList>
            <person name="Stefanovic E."/>
            <person name="Vu D."/>
            <person name="Scully C."/>
            <person name="Dijksterhuis J."/>
            <person name="Roader J."/>
            <person name="Houbraken J."/>
        </authorList>
    </citation>
    <scope>NUCLEOTIDE SEQUENCE</scope>
    <source>
        <strain evidence="12">M34</strain>
    </source>
</reference>
<dbReference type="Pfam" id="PF19055">
    <property type="entry name" value="ABC2_membrane_7"/>
    <property type="match status" value="1"/>
</dbReference>
<feature type="transmembrane region" description="Helical" evidence="10">
    <location>
        <begin position="1234"/>
        <end position="1259"/>
    </location>
</feature>
<feature type="transmembrane region" description="Helical" evidence="10">
    <location>
        <begin position="1153"/>
        <end position="1175"/>
    </location>
</feature>
<evidence type="ECO:0000256" key="1">
    <source>
        <dbReference type="ARBA" id="ARBA00004141"/>
    </source>
</evidence>
<dbReference type="InterPro" id="IPR034003">
    <property type="entry name" value="ABCG_PDR_2"/>
</dbReference>
<dbReference type="InterPro" id="IPR027417">
    <property type="entry name" value="P-loop_NTPase"/>
</dbReference>
<dbReference type="FunFam" id="3.40.50.300:FF:000054">
    <property type="entry name" value="ABC multidrug transporter atrF"/>
    <property type="match status" value="1"/>
</dbReference>
<evidence type="ECO:0000256" key="2">
    <source>
        <dbReference type="ARBA" id="ARBA00006012"/>
    </source>
</evidence>
<evidence type="ECO:0000259" key="11">
    <source>
        <dbReference type="PROSITE" id="PS50893"/>
    </source>
</evidence>
<dbReference type="Pfam" id="PF01061">
    <property type="entry name" value="ABC2_membrane"/>
    <property type="match status" value="2"/>
</dbReference>
<evidence type="ECO:0000256" key="8">
    <source>
        <dbReference type="ARBA" id="ARBA00023136"/>
    </source>
</evidence>
<dbReference type="SMART" id="SM00382">
    <property type="entry name" value="AAA"/>
    <property type="match status" value="2"/>
</dbReference>
<keyword evidence="6" id="KW-0067">ATP-binding</keyword>
<keyword evidence="8 10" id="KW-0472">Membrane</keyword>
<dbReference type="EMBL" id="JAFJYH010000572">
    <property type="protein sequence ID" value="KAG4410854.1"/>
    <property type="molecule type" value="Genomic_DNA"/>
</dbReference>
<feature type="transmembrane region" description="Helical" evidence="10">
    <location>
        <begin position="565"/>
        <end position="586"/>
    </location>
</feature>
<dbReference type="GO" id="GO:0016020">
    <property type="term" value="C:membrane"/>
    <property type="evidence" value="ECO:0007669"/>
    <property type="project" value="UniProtKB-SubCell"/>
</dbReference>
<feature type="compositionally biased region" description="Acidic residues" evidence="9">
    <location>
        <begin position="1395"/>
        <end position="1413"/>
    </location>
</feature>
<dbReference type="PROSITE" id="PS50893">
    <property type="entry name" value="ABC_TRANSPORTER_2"/>
    <property type="match status" value="2"/>
</dbReference>
<dbReference type="InterPro" id="IPR013525">
    <property type="entry name" value="ABC2_TM"/>
</dbReference>
<protein>
    <recommendedName>
        <fullName evidence="11">ABC transporter domain-containing protein</fullName>
    </recommendedName>
</protein>
<evidence type="ECO:0000256" key="9">
    <source>
        <dbReference type="SAM" id="MobiDB-lite"/>
    </source>
</evidence>
<dbReference type="SUPFAM" id="SSF52540">
    <property type="entry name" value="P-loop containing nucleoside triphosphate hydrolases"/>
    <property type="match status" value="2"/>
</dbReference>
<comment type="similarity">
    <text evidence="2">Belongs to the ABC transporter superfamily. ABCG family. PDR (TC 3.A.1.205) subfamily.</text>
</comment>
<proteinExistence type="inferred from homology"/>
<dbReference type="Proteomes" id="UP000664132">
    <property type="component" value="Unassembled WGS sequence"/>
</dbReference>
<feature type="transmembrane region" description="Helical" evidence="10">
    <location>
        <begin position="708"/>
        <end position="725"/>
    </location>
</feature>
<evidence type="ECO:0000256" key="7">
    <source>
        <dbReference type="ARBA" id="ARBA00022989"/>
    </source>
</evidence>
<gene>
    <name evidence="12" type="ORF">IFR04_016008</name>
</gene>
<dbReference type="CDD" id="cd03233">
    <property type="entry name" value="ABCG_PDR_domain1"/>
    <property type="match status" value="1"/>
</dbReference>
<evidence type="ECO:0000256" key="3">
    <source>
        <dbReference type="ARBA" id="ARBA00022448"/>
    </source>
</evidence>
<evidence type="ECO:0000256" key="5">
    <source>
        <dbReference type="ARBA" id="ARBA00022741"/>
    </source>
</evidence>
<dbReference type="InterPro" id="IPR034001">
    <property type="entry name" value="ABCG_PDR_1"/>
</dbReference>
<dbReference type="InterPro" id="IPR043926">
    <property type="entry name" value="ABCG_dom"/>
</dbReference>
<dbReference type="Pfam" id="PF14510">
    <property type="entry name" value="ABC_trans_N"/>
    <property type="match status" value="1"/>
</dbReference>
<feature type="domain" description="ABC transporter" evidence="11">
    <location>
        <begin position="779"/>
        <end position="1022"/>
    </location>
</feature>
<feature type="transmembrane region" description="Helical" evidence="10">
    <location>
        <begin position="1196"/>
        <end position="1222"/>
    </location>
</feature>
<dbReference type="CDD" id="cd03232">
    <property type="entry name" value="ABCG_PDR_domain2"/>
    <property type="match status" value="1"/>
</dbReference>
<evidence type="ECO:0000256" key="6">
    <source>
        <dbReference type="ARBA" id="ARBA00022840"/>
    </source>
</evidence>
<sequence>MANTPDSINLDLERTESNKDLHFTQSAQRLTLDPKNPKFDASAWVTELIRLDENDPRIPPLRTLGIAFQHLSVSGQSTDAEYQKTVAGVILSAASKIKRLFHDNGTRSQKQILRGFEGVIDKGEMLLVLGPPGSGCSTLLKTLAGETAGLRVSSDAEVNFRGIDLKTIRKVLRGDVLYNAELDVHLPQLTVGDTLSFAASARTSRIVPEGYTRNQIDTLFRDVIMSLFGLTHTVNTRVGDNIIRGVSGGERKRVSIAEAALTGSKFQCWDNATRGLDSQNAITFCQNLRLQADVLGVAATVSIYQAPQSAYDIFDRVTVIYEGRQIFFGRATEARAYFEDLGFECPPRQTTADFLTSMTSPVERKARHGCEDAVPQTPDQFAERWRTSKQRQILLREIEGYSDAHPAAERLEEYKQSRRAQQAQFLRPNSAYMISYPSQVSLTLWRAWKRLRADPSFTVIWLIYHVVISLILGSMFYNLANDTSSFNYRAALMFFSLLFIAFSSQIEVLTIYAERPVVEKHNRYAFYHQSAQAIASYVIDLPYKVVNMLVFTLTVYMMANLNRTAGNYFFFLFITILTTLSQSAIFRTLACLTRTPEQAMAPTALLVLGMAIYPGFTLPTDYMPGWSRWMNYINPISYAFEAMMANEFNGREFNCASMVPSGEGYSDVSPASQICSVIGSRLGSSVVMGHDYIEAAYDYRNANKWRNVGILFGYCVFFMIAYLVAAEYAKPPRNKGEILVFKHGKPVQGKEDLHGLLDVGSHSSSVGVASGITGGSSIFHWEDLCYDIKIKGEERRLLDHVDGWVKPGKITALMGVSGAGKTTLLDVLATRVTMGVVSGETMINGSPTDTSFQHRVGYVQQQDLHLHTMTVREALRFSALLRQSAEVPKVEKLDYVEEVIDMLEMRPYAEAVIGVPGQGLNIEQRKRLTIGVELAARPQLLIFLDEPTSGLDSQTSWAICQLIRKLTKSGQAILCTIHQPSAVLFKEFDRLLLIAPGGRTAYFGDLGDDASTLISYFERNGAPKIPAAANPAEWMLQLLTPKKDVSKNIDWHQIWRASEEYQSTKKELQRIRALAGDDRGNPIATLNLDPSQHDEYVTSFSTQFREVLIRTFKHYWRMPVYIYSKMIMCILYGLYIGFSYHSSTTIQGTMSQMWAIFMLLLLVLSLHEQMMPLFIPQRDLYEVRERPSKIYRWQTYIFANIIVEITWNSLMAVFLFFCIFYPVQYVDAMTKDVIIRSFLVFLFMWQFMLLTSTLCHFAITWIGLAEIASSLTNFLWMMCILFCGIMIPRRDLPAFWTFMNRISPTTYLVSGLLSTAIGQADITCAPKELLNLTPPSNMTCSDFLTPFAEAAGGRLLTPGARDLCSYCPIATTDVFLGNFDIDCGWALLGVQGTEEGGDEEGVEESEDEWEMRW</sequence>
<feature type="transmembrane region" description="Helical" evidence="10">
    <location>
        <begin position="459"/>
        <end position="480"/>
    </location>
</feature>
<feature type="transmembrane region" description="Helical" evidence="10">
    <location>
        <begin position="492"/>
        <end position="513"/>
    </location>
</feature>
<dbReference type="InterPro" id="IPR029481">
    <property type="entry name" value="ABC_trans_N"/>
</dbReference>
<dbReference type="OrthoDB" id="245989at2759"/>
<feature type="domain" description="ABC transporter" evidence="11">
    <location>
        <begin position="95"/>
        <end position="347"/>
    </location>
</feature>
<dbReference type="Pfam" id="PF00005">
    <property type="entry name" value="ABC_tran"/>
    <property type="match status" value="2"/>
</dbReference>
<dbReference type="InterPro" id="IPR017871">
    <property type="entry name" value="ABC_transporter-like_CS"/>
</dbReference>
<feature type="transmembrane region" description="Helical" evidence="10">
    <location>
        <begin position="534"/>
        <end position="559"/>
    </location>
</feature>
<name>A0A8H7SWP0_9HELO</name>